<protein>
    <submittedName>
        <fullName evidence="2">Uncharacterized protein</fullName>
    </submittedName>
</protein>
<accession>A0A833SBD1</accession>
<dbReference type="Proteomes" id="UP000602510">
    <property type="component" value="Unassembled WGS sequence"/>
</dbReference>
<gene>
    <name evidence="2" type="ORF">GN244_ATG09151</name>
    <name evidence="3" type="ORF">GN958_ATG06367</name>
</gene>
<dbReference type="AlphaFoldDB" id="A0A833SBD1"/>
<dbReference type="Proteomes" id="UP000704712">
    <property type="component" value="Unassembled WGS sequence"/>
</dbReference>
<evidence type="ECO:0000256" key="1">
    <source>
        <dbReference type="SAM" id="MobiDB-lite"/>
    </source>
</evidence>
<evidence type="ECO:0000313" key="4">
    <source>
        <dbReference type="Proteomes" id="UP000602510"/>
    </source>
</evidence>
<proteinExistence type="predicted"/>
<comment type="caution">
    <text evidence="2">The sequence shown here is derived from an EMBL/GenBank/DDBJ whole genome shotgun (WGS) entry which is preliminary data.</text>
</comment>
<reference evidence="2" key="1">
    <citation type="submission" date="2020-04" db="EMBL/GenBank/DDBJ databases">
        <title>Hybrid Assembly of Korean Phytophthora infestans isolates.</title>
        <authorList>
            <person name="Prokchorchik M."/>
            <person name="Lee Y."/>
            <person name="Seo J."/>
            <person name="Cho J.-H."/>
            <person name="Park Y.-E."/>
            <person name="Jang D.-C."/>
            <person name="Im J.-S."/>
            <person name="Choi J.-G."/>
            <person name="Park H.-J."/>
            <person name="Lee G.-B."/>
            <person name="Lee Y.-G."/>
            <person name="Hong S.-Y."/>
            <person name="Cho K."/>
            <person name="Sohn K.H."/>
        </authorList>
    </citation>
    <scope>NUCLEOTIDE SEQUENCE</scope>
    <source>
        <strain evidence="2">KR_1_A1</strain>
        <strain evidence="3">KR_2_A2</strain>
    </source>
</reference>
<feature type="compositionally biased region" description="Basic residues" evidence="1">
    <location>
        <begin position="76"/>
        <end position="85"/>
    </location>
</feature>
<keyword evidence="4" id="KW-1185">Reference proteome</keyword>
<evidence type="ECO:0000313" key="3">
    <source>
        <dbReference type="EMBL" id="KAF4144436.1"/>
    </source>
</evidence>
<feature type="region of interest" description="Disordered" evidence="1">
    <location>
        <begin position="1"/>
        <end position="26"/>
    </location>
</feature>
<feature type="region of interest" description="Disordered" evidence="1">
    <location>
        <begin position="66"/>
        <end position="85"/>
    </location>
</feature>
<sequence>MTRRALLSEQCSDSESERSARWGSSGSNKRVALLVLEAARARSRRSPEKVPLPALQNAARCRNQDDTEHEWDNHHHQLRRRRHRGKQLKEPLPQLAYVYLPPVFPCYEDFETRRRGYSRRRNYDTSESDENSSCSNSSNEHDATCIPLPLKLSMRSQRMRSLAAMSKLQHDAATTIQREFRFYRRRRINLNCRNQRLIKQAQDFLDVFLRQETASLVPVCLLEALRETRVQVGWTLTSALLVIAIQRSFLRLYLQETAITRRREDLAASLTGDVYVSLVNESIRDVFHDVLQAMVKSYRAQQNDLSRAAIPTTVAVATDILSDWTKELVAELLSEGNALGFCSRKMRLPIQPSFVQLLSK</sequence>
<dbReference type="EMBL" id="JAACNO010000857">
    <property type="protein sequence ID" value="KAF4144436.1"/>
    <property type="molecule type" value="Genomic_DNA"/>
</dbReference>
<feature type="region of interest" description="Disordered" evidence="1">
    <location>
        <begin position="119"/>
        <end position="141"/>
    </location>
</feature>
<organism evidence="2 4">
    <name type="scientific">Phytophthora infestans</name>
    <name type="common">Potato late blight agent</name>
    <name type="synonym">Botrytis infestans</name>
    <dbReference type="NCBI Taxonomy" id="4787"/>
    <lineage>
        <taxon>Eukaryota</taxon>
        <taxon>Sar</taxon>
        <taxon>Stramenopiles</taxon>
        <taxon>Oomycota</taxon>
        <taxon>Peronosporomycetes</taxon>
        <taxon>Peronosporales</taxon>
        <taxon>Peronosporaceae</taxon>
        <taxon>Phytophthora</taxon>
    </lineage>
</organism>
<feature type="compositionally biased region" description="Basic and acidic residues" evidence="1">
    <location>
        <begin position="66"/>
        <end position="75"/>
    </location>
</feature>
<name>A0A833SBD1_PHYIN</name>
<evidence type="ECO:0000313" key="2">
    <source>
        <dbReference type="EMBL" id="KAF4038626.1"/>
    </source>
</evidence>
<dbReference type="EMBL" id="WSZM01000190">
    <property type="protein sequence ID" value="KAF4038626.1"/>
    <property type="molecule type" value="Genomic_DNA"/>
</dbReference>